<keyword evidence="4 6" id="KW-0067">ATP-binding</keyword>
<name>A0AAX2CCG3_9BACI</name>
<dbReference type="InterPro" id="IPR003439">
    <property type="entry name" value="ABC_transporter-like_ATP-bd"/>
</dbReference>
<evidence type="ECO:0000256" key="2">
    <source>
        <dbReference type="ARBA" id="ARBA00022448"/>
    </source>
</evidence>
<dbReference type="PANTHER" id="PTHR43335:SF8">
    <property type="entry name" value="ABC TRANSPORTER, ATP-BINDING PROTEIN"/>
    <property type="match status" value="1"/>
</dbReference>
<dbReference type="InterPro" id="IPR003593">
    <property type="entry name" value="AAA+_ATPase"/>
</dbReference>
<evidence type="ECO:0000256" key="3">
    <source>
        <dbReference type="ARBA" id="ARBA00022741"/>
    </source>
</evidence>
<dbReference type="SMART" id="SM00382">
    <property type="entry name" value="AAA"/>
    <property type="match status" value="1"/>
</dbReference>
<protein>
    <submittedName>
        <fullName evidence="6">Bacitracin ABC transporter, ATP-binding protein</fullName>
    </submittedName>
</protein>
<dbReference type="InterPro" id="IPR027417">
    <property type="entry name" value="P-loop_NTPase"/>
</dbReference>
<dbReference type="InterPro" id="IPR017871">
    <property type="entry name" value="ABC_transporter-like_CS"/>
</dbReference>
<dbReference type="GO" id="GO:0016887">
    <property type="term" value="F:ATP hydrolysis activity"/>
    <property type="evidence" value="ECO:0007669"/>
    <property type="project" value="InterPro"/>
</dbReference>
<organism evidence="6 7">
    <name type="scientific">Bacillus cytotoxicus</name>
    <dbReference type="NCBI Taxonomy" id="580165"/>
    <lineage>
        <taxon>Bacteria</taxon>
        <taxon>Bacillati</taxon>
        <taxon>Bacillota</taxon>
        <taxon>Bacilli</taxon>
        <taxon>Bacillales</taxon>
        <taxon>Bacillaceae</taxon>
        <taxon>Bacillus</taxon>
        <taxon>Bacillus cereus group</taxon>
    </lineage>
</organism>
<evidence type="ECO:0000313" key="6">
    <source>
        <dbReference type="EMBL" id="SCL83083.1"/>
    </source>
</evidence>
<reference evidence="6 7" key="1">
    <citation type="submission" date="2016-08" db="EMBL/GenBank/DDBJ databases">
        <authorList>
            <person name="Loux V."/>
            <person name="Rue O."/>
        </authorList>
    </citation>
    <scope>NUCLEOTIDE SEQUENCE [LARGE SCALE GENOMIC DNA]</scope>
    <source>
        <strain evidence="6 7">AFSSA_08CEB44bac</strain>
    </source>
</reference>
<evidence type="ECO:0000256" key="4">
    <source>
        <dbReference type="ARBA" id="ARBA00022840"/>
    </source>
</evidence>
<keyword evidence="3" id="KW-0547">Nucleotide-binding</keyword>
<dbReference type="GO" id="GO:0005524">
    <property type="term" value="F:ATP binding"/>
    <property type="evidence" value="ECO:0007669"/>
    <property type="project" value="UniProtKB-KW"/>
</dbReference>
<keyword evidence="2" id="KW-0813">Transport</keyword>
<dbReference type="AlphaFoldDB" id="A0AAX2CCG3"/>
<dbReference type="SUPFAM" id="SSF52540">
    <property type="entry name" value="P-loop containing nucleoside triphosphate hydrolases"/>
    <property type="match status" value="1"/>
</dbReference>
<dbReference type="Gene3D" id="3.40.50.300">
    <property type="entry name" value="P-loop containing nucleotide triphosphate hydrolases"/>
    <property type="match status" value="1"/>
</dbReference>
<accession>A0AAX2CCG3</accession>
<evidence type="ECO:0000259" key="5">
    <source>
        <dbReference type="PROSITE" id="PS50893"/>
    </source>
</evidence>
<comment type="similarity">
    <text evidence="1">Belongs to the ABC transporter superfamily.</text>
</comment>
<dbReference type="PROSITE" id="PS00211">
    <property type="entry name" value="ABC_TRANSPORTER_1"/>
    <property type="match status" value="1"/>
</dbReference>
<dbReference type="Proteomes" id="UP000242164">
    <property type="component" value="Unassembled WGS sequence"/>
</dbReference>
<proteinExistence type="inferred from homology"/>
<dbReference type="Pfam" id="PF00005">
    <property type="entry name" value="ABC_tran"/>
    <property type="match status" value="1"/>
</dbReference>
<dbReference type="PROSITE" id="PS50893">
    <property type="entry name" value="ABC_TRANSPORTER_2"/>
    <property type="match status" value="1"/>
</dbReference>
<gene>
    <name evidence="6" type="ORF">BCB44BAC_00320</name>
</gene>
<comment type="caution">
    <text evidence="6">The sequence shown here is derived from an EMBL/GenBank/DDBJ whole genome shotgun (WGS) entry which is preliminary data.</text>
</comment>
<evidence type="ECO:0000256" key="1">
    <source>
        <dbReference type="ARBA" id="ARBA00005417"/>
    </source>
</evidence>
<evidence type="ECO:0000313" key="7">
    <source>
        <dbReference type="Proteomes" id="UP000242164"/>
    </source>
</evidence>
<dbReference type="PANTHER" id="PTHR43335">
    <property type="entry name" value="ABC TRANSPORTER, ATP-BINDING PROTEIN"/>
    <property type="match status" value="1"/>
</dbReference>
<dbReference type="CDD" id="cd03268">
    <property type="entry name" value="ABC_BcrA_bacitracin_resist"/>
    <property type="match status" value="1"/>
</dbReference>
<dbReference type="EMBL" id="FMIK01000010">
    <property type="protein sequence ID" value="SCL83083.1"/>
    <property type="molecule type" value="Genomic_DNA"/>
</dbReference>
<feature type="domain" description="ABC transporter" evidence="5">
    <location>
        <begin position="17"/>
        <end position="245"/>
    </location>
</feature>
<sequence>MYVKDHRKWVFTIHTIIKTTNLTKVYGKQKSVDHLNINVNKGEIYGFIGRNGAGKTTTIRMLLGLIKPTNGKIEIFGEDFTKNQKDILRRIGSIVEVPGFYENLTAKENLLINAKIIGVHKKNAIEEALEIVGLQHETKKLVGKYSLGMKQRLGIARALLHYPELLILDEPTNGLDPIGIKEMRKLIKTLAQERNITIFISSHILSEVEQLVDHMGIIHKGKLLEETSLDALRKMNRKYLEFQVNNDNKAALLLEKQFHIFDYEVHDEGNIRVYSHFGQQGQINKMFVQNDIEVLKIIMSEDRLEDYFTKLVGGGTIG</sequence>